<keyword evidence="1" id="KW-0808">Transferase</keyword>
<dbReference type="AlphaFoldDB" id="A0A1L3JG62"/>
<keyword evidence="1" id="KW-0489">Methyltransferase</keyword>
<dbReference type="EMBL" id="CP018155">
    <property type="protein sequence ID" value="APG64109.1"/>
    <property type="molecule type" value="Genomic_DNA"/>
</dbReference>
<dbReference type="SUPFAM" id="SSF53335">
    <property type="entry name" value="S-adenosyl-L-methionine-dependent methyltransferases"/>
    <property type="match status" value="1"/>
</dbReference>
<dbReference type="GO" id="GO:0032259">
    <property type="term" value="P:methylation"/>
    <property type="evidence" value="ECO:0007669"/>
    <property type="project" value="UniProtKB-KW"/>
</dbReference>
<reference evidence="1 2" key="1">
    <citation type="submission" date="2016-11" db="EMBL/GenBank/DDBJ databases">
        <title>Tenacibaculum sp. LPB0136, isolated from marine environment.</title>
        <authorList>
            <person name="Kim E."/>
            <person name="Yi H."/>
        </authorList>
    </citation>
    <scope>NUCLEOTIDE SEQUENCE [LARGE SCALE GENOMIC DNA]</scope>
    <source>
        <strain evidence="1 2">LPB0136</strain>
    </source>
</reference>
<name>A0A1L3JG62_9FLAO</name>
<dbReference type="PANTHER" id="PTHR43167:SF1">
    <property type="entry name" value="PUTATIVE (AFU_ORTHOLOGUE AFUA_6G01830)-RELATED"/>
    <property type="match status" value="1"/>
</dbReference>
<evidence type="ECO:0000313" key="1">
    <source>
        <dbReference type="EMBL" id="APG64109.1"/>
    </source>
</evidence>
<organism evidence="1 2">
    <name type="scientific">Tenacibaculum todarodis</name>
    <dbReference type="NCBI Taxonomy" id="1850252"/>
    <lineage>
        <taxon>Bacteria</taxon>
        <taxon>Pseudomonadati</taxon>
        <taxon>Bacteroidota</taxon>
        <taxon>Flavobacteriia</taxon>
        <taxon>Flavobacteriales</taxon>
        <taxon>Flavobacteriaceae</taxon>
        <taxon>Tenacibaculum</taxon>
    </lineage>
</organism>
<dbReference type="OrthoDB" id="5464618at2"/>
<dbReference type="Gene3D" id="3.40.50.150">
    <property type="entry name" value="Vaccinia Virus protein VP39"/>
    <property type="match status" value="1"/>
</dbReference>
<dbReference type="STRING" id="1850252.LPB136_01430"/>
<sequence>MFFKLKSFLLFLLKSLNQKNNKHSFILGFKNNYINPKTSIEKNKIFTNYKEQLLSNTATIKVTDFGAGSSVFSSNERQINQIVKVAGISNKRAKLLIRLTTYFQPKEILEIGTSLGLATSALAAKNKNIAITTLEGCPETAKIAQQQFNEFGFSNITLQVGDFAKNLPKAIENKQFDFIYFDGNHQKEATLQYFEACLKSANKNAIFIFDDIYWSKEMQEAWQQIKKHPKVSCTVDTFQWGFVFFNPKQAKEHYTIRI</sequence>
<dbReference type="Proteomes" id="UP000181898">
    <property type="component" value="Chromosome"/>
</dbReference>
<proteinExistence type="predicted"/>
<dbReference type="Pfam" id="PF13578">
    <property type="entry name" value="Methyltransf_24"/>
    <property type="match status" value="1"/>
</dbReference>
<dbReference type="GO" id="GO:0008168">
    <property type="term" value="F:methyltransferase activity"/>
    <property type="evidence" value="ECO:0007669"/>
    <property type="project" value="UniProtKB-KW"/>
</dbReference>
<evidence type="ECO:0000313" key="2">
    <source>
        <dbReference type="Proteomes" id="UP000181898"/>
    </source>
</evidence>
<dbReference type="KEGG" id="ten:LPB136_01430"/>
<keyword evidence="2" id="KW-1185">Reference proteome</keyword>
<dbReference type="PANTHER" id="PTHR43167">
    <property type="entry name" value="PUTATIVE (AFU_ORTHOLOGUE AFUA_6G01830)-RELATED"/>
    <property type="match status" value="1"/>
</dbReference>
<dbReference type="InterPro" id="IPR029063">
    <property type="entry name" value="SAM-dependent_MTases_sf"/>
</dbReference>
<accession>A0A1L3JG62</accession>
<dbReference type="CDD" id="cd02440">
    <property type="entry name" value="AdoMet_MTases"/>
    <property type="match status" value="1"/>
</dbReference>
<protein>
    <submittedName>
        <fullName evidence="1">Methyltransferase</fullName>
    </submittedName>
</protein>
<gene>
    <name evidence="1" type="ORF">LPB136_01430</name>
</gene>